<dbReference type="GO" id="GO:0070453">
    <property type="term" value="P:regulation of heme biosynthetic process"/>
    <property type="evidence" value="ECO:0007669"/>
    <property type="project" value="TreeGrafter"/>
</dbReference>
<comment type="subcellular location">
    <subcellularLocation>
        <location evidence="1">Membrane</location>
    </subcellularLocation>
</comment>
<dbReference type="Gene3D" id="1.10.10.1740">
    <property type="entry name" value="Transmembrane protein 14-like"/>
    <property type="match status" value="1"/>
</dbReference>
<evidence type="ECO:0000256" key="6">
    <source>
        <dbReference type="SAM" id="Phobius"/>
    </source>
</evidence>
<evidence type="ECO:0000256" key="1">
    <source>
        <dbReference type="ARBA" id="ARBA00004370"/>
    </source>
</evidence>
<keyword evidence="5 6" id="KW-0472">Membrane</keyword>
<dbReference type="Pfam" id="PF03647">
    <property type="entry name" value="Tmemb_14"/>
    <property type="match status" value="1"/>
</dbReference>
<evidence type="ECO:0000256" key="3">
    <source>
        <dbReference type="ARBA" id="ARBA00022692"/>
    </source>
</evidence>
<feature type="transmembrane region" description="Helical" evidence="6">
    <location>
        <begin position="36"/>
        <end position="59"/>
    </location>
</feature>
<evidence type="ECO:0000313" key="7">
    <source>
        <dbReference type="Proteomes" id="UP001318040"/>
    </source>
</evidence>
<accession>A0AAJ7WZ66</accession>
<comment type="similarity">
    <text evidence="2">Belongs to the TMEM14 family.</text>
</comment>
<feature type="transmembrane region" description="Helical" evidence="6">
    <location>
        <begin position="93"/>
        <end position="111"/>
    </location>
</feature>
<evidence type="ECO:0000256" key="4">
    <source>
        <dbReference type="ARBA" id="ARBA00022989"/>
    </source>
</evidence>
<organism evidence="7 8">
    <name type="scientific">Petromyzon marinus</name>
    <name type="common">Sea lamprey</name>
    <dbReference type="NCBI Taxonomy" id="7757"/>
    <lineage>
        <taxon>Eukaryota</taxon>
        <taxon>Metazoa</taxon>
        <taxon>Chordata</taxon>
        <taxon>Craniata</taxon>
        <taxon>Vertebrata</taxon>
        <taxon>Cyclostomata</taxon>
        <taxon>Hyperoartia</taxon>
        <taxon>Petromyzontiformes</taxon>
        <taxon>Petromyzontidae</taxon>
        <taxon>Petromyzon</taxon>
    </lineage>
</organism>
<evidence type="ECO:0000313" key="8">
    <source>
        <dbReference type="RefSeq" id="XP_032815197.1"/>
    </source>
</evidence>
<dbReference type="RefSeq" id="XP_032815197.1">
    <property type="nucleotide sequence ID" value="XM_032959306.1"/>
</dbReference>
<keyword evidence="3 6" id="KW-0812">Transmembrane</keyword>
<dbReference type="KEGG" id="pmrn:116945139"/>
<name>A0AAJ7WZ66_PETMA</name>
<feature type="transmembrane region" description="Helical" evidence="6">
    <location>
        <begin position="66"/>
        <end position="87"/>
    </location>
</feature>
<dbReference type="InterPro" id="IPR005349">
    <property type="entry name" value="TMEM14"/>
</dbReference>
<keyword evidence="4 6" id="KW-1133">Transmembrane helix</keyword>
<dbReference type="InterPro" id="IPR044890">
    <property type="entry name" value="TMEM14_sf"/>
</dbReference>
<protein>
    <submittedName>
        <fullName evidence="8">Transmembrane protein 14A-like</fullName>
    </submittedName>
</protein>
<evidence type="ECO:0000256" key="5">
    <source>
        <dbReference type="ARBA" id="ARBA00023136"/>
    </source>
</evidence>
<reference evidence="8" key="1">
    <citation type="submission" date="2025-08" db="UniProtKB">
        <authorList>
            <consortium name="RefSeq"/>
        </authorList>
    </citation>
    <scope>IDENTIFICATION</scope>
    <source>
        <tissue evidence="8">Sperm</tissue>
    </source>
</reference>
<dbReference type="Proteomes" id="UP001318040">
    <property type="component" value="Chromosome 23"/>
</dbReference>
<dbReference type="PANTHER" id="PTHR12668:SF11">
    <property type="entry name" value="TRANSMEMBRANE PROTEIN 14A"/>
    <property type="match status" value="1"/>
</dbReference>
<keyword evidence="7" id="KW-1185">Reference proteome</keyword>
<gene>
    <name evidence="8" type="primary">LOC116945139</name>
</gene>
<dbReference type="PANTHER" id="PTHR12668">
    <property type="entry name" value="TRANSMEMBRANE PROTEIN 14, 15"/>
    <property type="match status" value="1"/>
</dbReference>
<dbReference type="GeneID" id="116945139"/>
<dbReference type="AlphaFoldDB" id="A0AAJ7WZ66"/>
<dbReference type="GO" id="GO:0031966">
    <property type="term" value="C:mitochondrial membrane"/>
    <property type="evidence" value="ECO:0007669"/>
    <property type="project" value="TreeGrafter"/>
</dbReference>
<feature type="transmembrane region" description="Helical" evidence="6">
    <location>
        <begin position="118"/>
        <end position="136"/>
    </location>
</feature>
<proteinExistence type="inferred from homology"/>
<evidence type="ECO:0000256" key="2">
    <source>
        <dbReference type="ARBA" id="ARBA00007590"/>
    </source>
</evidence>
<sequence length="139" mass="14946">MRDVTARFLIGPSRSVGVSSRDDIQHEPGTDFQNTFVAMAIDWYGFGFGSLVIAGGVLGYKRKGSFPSLISGLIFGLLLEFGAFQLSFDPNNILLSLVVSVVLGLVMGIRFQKSGKVMPAGLVALLSILNLGRLVLRLL</sequence>